<name>A0AAV2VNN6_9VIBR</name>
<dbReference type="EMBL" id="CAOF01000071">
    <property type="protein sequence ID" value="CCO45987.1"/>
    <property type="molecule type" value="Genomic_DNA"/>
</dbReference>
<gene>
    <name evidence="1" type="ORF">VIBNISOn1_1620006</name>
</gene>
<protein>
    <submittedName>
        <fullName evidence="1">Uncharacterized protein</fullName>
    </submittedName>
</protein>
<organism evidence="1 2">
    <name type="scientific">Vibrio nigripulchritudo SOn1</name>
    <dbReference type="NCBI Taxonomy" id="1238450"/>
    <lineage>
        <taxon>Bacteria</taxon>
        <taxon>Pseudomonadati</taxon>
        <taxon>Pseudomonadota</taxon>
        <taxon>Gammaproteobacteria</taxon>
        <taxon>Vibrionales</taxon>
        <taxon>Vibrionaceae</taxon>
        <taxon>Vibrio</taxon>
    </lineage>
</organism>
<reference evidence="1 2" key="1">
    <citation type="journal article" date="2013" name="ISME J.">
        <title>Comparative genomics of pathogenic lineages of Vibrio nigripulchritudo identifies virulence-associated traits.</title>
        <authorList>
            <person name="Goudenege D."/>
            <person name="Labreuche Y."/>
            <person name="Krin E."/>
            <person name="Ansquer D."/>
            <person name="Mangenot S."/>
            <person name="Calteau A."/>
            <person name="Medigue C."/>
            <person name="Mazel D."/>
            <person name="Polz M.F."/>
            <person name="Le Roux F."/>
        </authorList>
    </citation>
    <scope>NUCLEOTIDE SEQUENCE [LARGE SCALE GENOMIC DNA]</scope>
    <source>
        <strain evidence="1 2">SOn1</strain>
    </source>
</reference>
<accession>A0AAV2VNN6</accession>
<dbReference type="RefSeq" id="WP_022611257.1">
    <property type="nucleotide sequence ID" value="NZ_LK391965.1"/>
</dbReference>
<sequence>MKSFVILPQKPELRDATYIRRCTVERYTDHKLESSDELWFEIENKVTQLDDSDCDSYVLAVIMDAMQEQREVHVKGEVSRTLLGNIEEFQSAWNKWLPELYHIVDIKVDVVNSNPVLPRNQAICAFSGGVDATFSVWRHHKKLAGYRSQNIRLSALVHGFDIPLNDNEAFENAFKRSESTLSDVDIPLVAIKTNYRLWSKVNWEHAFSTALVATLSNMKREADICIVGSSEPYDSLVIPWGSSPITDHLLSSSSFAVIHDGASHSRTEKVDEIANWQKGIDNLRVCWQGDLKDRNCGVCEKCLRTKLNFLATGNGIPKSLPGSDIHKALRGIVLKNDAVKEEWKQVLEHAKKNDINQSWVSEIPAILKRTDKTLAQRVFPEGSKRKAVAKSFIRRLKGQPQ</sequence>
<comment type="caution">
    <text evidence="1">The sequence shown here is derived from an EMBL/GenBank/DDBJ whole genome shotgun (WGS) entry which is preliminary data.</text>
</comment>
<evidence type="ECO:0000313" key="1">
    <source>
        <dbReference type="EMBL" id="CCO45987.1"/>
    </source>
</evidence>
<dbReference type="AlphaFoldDB" id="A0AAV2VNN6"/>
<evidence type="ECO:0000313" key="2">
    <source>
        <dbReference type="Proteomes" id="UP000018211"/>
    </source>
</evidence>
<dbReference type="Proteomes" id="UP000018211">
    <property type="component" value="Unassembled WGS sequence"/>
</dbReference>
<proteinExistence type="predicted"/>